<dbReference type="Pfam" id="PF04954">
    <property type="entry name" value="SIP"/>
    <property type="match status" value="1"/>
</dbReference>
<dbReference type="InterPro" id="IPR014543">
    <property type="entry name" value="UCP028291"/>
</dbReference>
<dbReference type="CDD" id="cd06193">
    <property type="entry name" value="siderophore_interacting"/>
    <property type="match status" value="1"/>
</dbReference>
<accession>A0ABT1C7J0</accession>
<evidence type="ECO:0000313" key="4">
    <source>
        <dbReference type="Proteomes" id="UP001205906"/>
    </source>
</evidence>
<organism evidence="3 4">
    <name type="scientific">Mesorhizobium liriopis</name>
    <dbReference type="NCBI Taxonomy" id="2953882"/>
    <lineage>
        <taxon>Bacteria</taxon>
        <taxon>Pseudomonadati</taxon>
        <taxon>Pseudomonadota</taxon>
        <taxon>Alphaproteobacteria</taxon>
        <taxon>Hyphomicrobiales</taxon>
        <taxon>Phyllobacteriaceae</taxon>
        <taxon>Mesorhizobium</taxon>
    </lineage>
</organism>
<comment type="similarity">
    <text evidence="1">Belongs to the SIP oxidoreductase family.</text>
</comment>
<dbReference type="InterPro" id="IPR017938">
    <property type="entry name" value="Riboflavin_synthase-like_b-brl"/>
</dbReference>
<dbReference type="PANTHER" id="PTHR30157:SF0">
    <property type="entry name" value="NADPH-DEPENDENT FERRIC-CHELATE REDUCTASE"/>
    <property type="match status" value="1"/>
</dbReference>
<proteinExistence type="inferred from homology"/>
<name>A0ABT1C7J0_9HYPH</name>
<sequence>MSISLPPSALRAAARIALPDPSDTMHCLCDRFREWGDVRIDGANASITTSFGCAFLCAEKTMLRLEAGGDDPTKFAYVKLSMAEHLLQLASEARIVWIGDGAAGTPLPYFREMQVVGARQLTPHMRRVTLKGNDLASFAGPSMHIRLLFPPEGVSPPQWPVNGEDGRPLWPTGAERPVARIYTLRRIDVGRGEVEIDMVLHEGATSPGSSFAASAEPGDIVGMTGPGGGTVGEADHYLLAGDETALPAIARILENLPESKTATVFIEVADAREEQTIETKARVDLHWLHRNGAEPGSTTLLSDAIAAARLPEDRSNFVWSGSECAAFRLIRKNLRSERGLPREQHLAATYWRRGHAGEDARKDG</sequence>
<dbReference type="Pfam" id="PF08021">
    <property type="entry name" value="FAD_binding_9"/>
    <property type="match status" value="1"/>
</dbReference>
<dbReference type="InterPro" id="IPR017927">
    <property type="entry name" value="FAD-bd_FR_type"/>
</dbReference>
<dbReference type="Pfam" id="PF09981">
    <property type="entry name" value="DUF2218"/>
    <property type="match status" value="1"/>
</dbReference>
<protein>
    <submittedName>
        <fullName evidence="3">Siderophore-interacting protein</fullName>
    </submittedName>
</protein>
<comment type="caution">
    <text evidence="3">The sequence shown here is derived from an EMBL/GenBank/DDBJ whole genome shotgun (WGS) entry which is preliminary data.</text>
</comment>
<dbReference type="PROSITE" id="PS51384">
    <property type="entry name" value="FAD_FR"/>
    <property type="match status" value="1"/>
</dbReference>
<dbReference type="InterPro" id="IPR007037">
    <property type="entry name" value="SIP_rossman_dom"/>
</dbReference>
<dbReference type="PANTHER" id="PTHR30157">
    <property type="entry name" value="FERRIC REDUCTASE, NADPH-DEPENDENT"/>
    <property type="match status" value="1"/>
</dbReference>
<dbReference type="InterPro" id="IPR039261">
    <property type="entry name" value="FNR_nucleotide-bd"/>
</dbReference>
<feature type="domain" description="FAD-binding FR-type" evidence="2">
    <location>
        <begin position="108"/>
        <end position="233"/>
    </location>
</feature>
<dbReference type="Gene3D" id="2.40.30.10">
    <property type="entry name" value="Translation factors"/>
    <property type="match status" value="1"/>
</dbReference>
<dbReference type="InterPro" id="IPR013113">
    <property type="entry name" value="SIP_FAD-bd"/>
</dbReference>
<evidence type="ECO:0000256" key="1">
    <source>
        <dbReference type="ARBA" id="ARBA00035644"/>
    </source>
</evidence>
<reference evidence="3 4" key="1">
    <citation type="submission" date="2022-06" db="EMBL/GenBank/DDBJ databases">
        <title>Mesorhizobium sp. strain RP14 Genome sequencing and assembly.</title>
        <authorList>
            <person name="Kim I."/>
        </authorList>
    </citation>
    <scope>NUCLEOTIDE SEQUENCE [LARGE SCALE GENOMIC DNA]</scope>
    <source>
        <strain evidence="4">RP14(2022)</strain>
    </source>
</reference>
<dbReference type="EMBL" id="JAMXQS010000005">
    <property type="protein sequence ID" value="MCO6050453.1"/>
    <property type="molecule type" value="Genomic_DNA"/>
</dbReference>
<evidence type="ECO:0000259" key="2">
    <source>
        <dbReference type="PROSITE" id="PS51384"/>
    </source>
</evidence>
<dbReference type="SUPFAM" id="SSF63380">
    <property type="entry name" value="Riboflavin synthase domain-like"/>
    <property type="match status" value="1"/>
</dbReference>
<dbReference type="Gene3D" id="3.30.310.50">
    <property type="entry name" value="Alpha-D-phosphohexomutase, C-terminal domain"/>
    <property type="match status" value="1"/>
</dbReference>
<keyword evidence="4" id="KW-1185">Reference proteome</keyword>
<gene>
    <name evidence="3" type="ORF">NGM99_11735</name>
</gene>
<dbReference type="InterPro" id="IPR039374">
    <property type="entry name" value="SIP_fam"/>
</dbReference>
<evidence type="ECO:0000313" key="3">
    <source>
        <dbReference type="EMBL" id="MCO6050453.1"/>
    </source>
</evidence>
<dbReference type="RefSeq" id="WP_252819079.1">
    <property type="nucleotide sequence ID" value="NZ_JAMXQS010000005.1"/>
</dbReference>
<dbReference type="Proteomes" id="UP001205906">
    <property type="component" value="Unassembled WGS sequence"/>
</dbReference>
<dbReference type="Gene3D" id="3.40.50.80">
    <property type="entry name" value="Nucleotide-binding domain of ferredoxin-NADP reductase (FNR) module"/>
    <property type="match status" value="1"/>
</dbReference>